<organism evidence="8 9">
    <name type="scientific">Xylocopa violacea</name>
    <name type="common">Violet carpenter bee</name>
    <name type="synonym">Apis violacea</name>
    <dbReference type="NCBI Taxonomy" id="135666"/>
    <lineage>
        <taxon>Eukaryota</taxon>
        <taxon>Metazoa</taxon>
        <taxon>Ecdysozoa</taxon>
        <taxon>Arthropoda</taxon>
        <taxon>Hexapoda</taxon>
        <taxon>Insecta</taxon>
        <taxon>Pterygota</taxon>
        <taxon>Neoptera</taxon>
        <taxon>Endopterygota</taxon>
        <taxon>Hymenoptera</taxon>
        <taxon>Apocrita</taxon>
        <taxon>Aculeata</taxon>
        <taxon>Apoidea</taxon>
        <taxon>Anthophila</taxon>
        <taxon>Apidae</taxon>
        <taxon>Xylocopa</taxon>
        <taxon>Xylocopa</taxon>
    </lineage>
</organism>
<dbReference type="Gene3D" id="2.170.140.10">
    <property type="entry name" value="Chitin binding domain"/>
    <property type="match status" value="1"/>
</dbReference>
<feature type="signal peptide" evidence="6">
    <location>
        <begin position="1"/>
        <end position="19"/>
    </location>
</feature>
<evidence type="ECO:0000256" key="4">
    <source>
        <dbReference type="ARBA" id="ARBA00023157"/>
    </source>
</evidence>
<dbReference type="SMART" id="SM00494">
    <property type="entry name" value="ChtBD2"/>
    <property type="match status" value="1"/>
</dbReference>
<evidence type="ECO:0000256" key="5">
    <source>
        <dbReference type="ARBA" id="ARBA00023180"/>
    </source>
</evidence>
<feature type="domain" description="Chitin-binding type-2" evidence="7">
    <location>
        <begin position="21"/>
        <end position="80"/>
    </location>
</feature>
<dbReference type="PANTHER" id="PTHR23301:SF0">
    <property type="entry name" value="CHITIN-BINDING TYPE-2 DOMAIN-CONTAINING PROTEIN-RELATED"/>
    <property type="match status" value="1"/>
</dbReference>
<dbReference type="EMBL" id="CAXAJV020001294">
    <property type="protein sequence ID" value="CAL7945675.1"/>
    <property type="molecule type" value="Genomic_DNA"/>
</dbReference>
<protein>
    <recommendedName>
        <fullName evidence="7">Chitin-binding type-2 domain-containing protein</fullName>
    </recommendedName>
</protein>
<evidence type="ECO:0000313" key="9">
    <source>
        <dbReference type="Proteomes" id="UP001642520"/>
    </source>
</evidence>
<keyword evidence="4" id="KW-1015">Disulfide bond</keyword>
<dbReference type="InterPro" id="IPR002557">
    <property type="entry name" value="Chitin-bd_dom"/>
</dbReference>
<name>A0ABP1P2P8_XYLVO</name>
<keyword evidence="2 6" id="KW-0732">Signal</keyword>
<feature type="chain" id="PRO_5047044730" description="Chitin-binding type-2 domain-containing protein" evidence="6">
    <location>
        <begin position="20"/>
        <end position="105"/>
    </location>
</feature>
<dbReference type="PROSITE" id="PS50940">
    <property type="entry name" value="CHIT_BIND_II"/>
    <property type="match status" value="1"/>
</dbReference>
<sequence>MKGLLAVAIAAISVAFVLADEPKCPPHNGVDVILIPNPDDCGSYYSCNEGKAWLLNCSEGLHFNAELNVCDWPQNVNCEIHAESSTMVMEEMPTKIPSESSSPAN</sequence>
<dbReference type="PANTHER" id="PTHR23301">
    <property type="entry name" value="CHITIN BINDING PERITROPHIN-A"/>
    <property type="match status" value="1"/>
</dbReference>
<evidence type="ECO:0000313" key="8">
    <source>
        <dbReference type="EMBL" id="CAL7945675.1"/>
    </source>
</evidence>
<keyword evidence="1" id="KW-0147">Chitin-binding</keyword>
<comment type="caution">
    <text evidence="8">The sequence shown here is derived from an EMBL/GenBank/DDBJ whole genome shotgun (WGS) entry which is preliminary data.</text>
</comment>
<keyword evidence="5" id="KW-0325">Glycoprotein</keyword>
<gene>
    <name evidence="8" type="ORF">XYLVIOL_LOCUS7349</name>
</gene>
<reference evidence="8 9" key="1">
    <citation type="submission" date="2024-08" db="EMBL/GenBank/DDBJ databases">
        <authorList>
            <person name="Will J Nash"/>
            <person name="Angela Man"/>
            <person name="Seanna McTaggart"/>
            <person name="Kendall Baker"/>
            <person name="Tom Barker"/>
            <person name="Leah Catchpole"/>
            <person name="Alex Durrant"/>
            <person name="Karim Gharbi"/>
            <person name="Naomi Irish"/>
            <person name="Gemy Kaithakottil"/>
            <person name="Debby Ku"/>
            <person name="Aaliyah Providence"/>
            <person name="Felix Shaw"/>
            <person name="David Swarbreck"/>
            <person name="Chris Watkins"/>
            <person name="Ann M. McCartney"/>
            <person name="Giulio Formenti"/>
            <person name="Alice Mouton"/>
            <person name="Noel Vella"/>
            <person name="Bjorn M von Reumont"/>
            <person name="Adriana Vella"/>
            <person name="Wilfried Haerty"/>
        </authorList>
    </citation>
    <scope>NUCLEOTIDE SEQUENCE [LARGE SCALE GENOMIC DNA]</scope>
</reference>
<accession>A0ABP1P2P8</accession>
<evidence type="ECO:0000256" key="6">
    <source>
        <dbReference type="SAM" id="SignalP"/>
    </source>
</evidence>
<evidence type="ECO:0000256" key="2">
    <source>
        <dbReference type="ARBA" id="ARBA00022729"/>
    </source>
</evidence>
<evidence type="ECO:0000259" key="7">
    <source>
        <dbReference type="PROSITE" id="PS50940"/>
    </source>
</evidence>
<dbReference type="InterPro" id="IPR051940">
    <property type="entry name" value="Chitin_bind-dev_reg"/>
</dbReference>
<dbReference type="SUPFAM" id="SSF57625">
    <property type="entry name" value="Invertebrate chitin-binding proteins"/>
    <property type="match status" value="1"/>
</dbReference>
<keyword evidence="9" id="KW-1185">Reference proteome</keyword>
<dbReference type="InterPro" id="IPR036508">
    <property type="entry name" value="Chitin-bd_dom_sf"/>
</dbReference>
<proteinExistence type="predicted"/>
<dbReference type="Proteomes" id="UP001642520">
    <property type="component" value="Unassembled WGS sequence"/>
</dbReference>
<dbReference type="Pfam" id="PF01607">
    <property type="entry name" value="CBM_14"/>
    <property type="match status" value="1"/>
</dbReference>
<evidence type="ECO:0000256" key="1">
    <source>
        <dbReference type="ARBA" id="ARBA00022669"/>
    </source>
</evidence>
<evidence type="ECO:0000256" key="3">
    <source>
        <dbReference type="ARBA" id="ARBA00022737"/>
    </source>
</evidence>
<keyword evidence="3" id="KW-0677">Repeat</keyword>